<protein>
    <submittedName>
        <fullName evidence="1">Uncharacterized protein</fullName>
    </submittedName>
</protein>
<reference evidence="1" key="1">
    <citation type="submission" date="2021-01" db="EMBL/GenBank/DDBJ databases">
        <title>Whole genome shotgun sequence of Dactylosporangium siamense NBRC 106093.</title>
        <authorList>
            <person name="Komaki H."/>
            <person name="Tamura T."/>
        </authorList>
    </citation>
    <scope>NUCLEOTIDE SEQUENCE</scope>
    <source>
        <strain evidence="1">NBRC 106093</strain>
    </source>
</reference>
<name>A0A919PUC5_9ACTN</name>
<proteinExistence type="predicted"/>
<keyword evidence="2" id="KW-1185">Reference proteome</keyword>
<gene>
    <name evidence="1" type="ORF">Dsi01nite_079180</name>
</gene>
<dbReference type="EMBL" id="BONQ01000126">
    <property type="protein sequence ID" value="GIG49877.1"/>
    <property type="molecule type" value="Genomic_DNA"/>
</dbReference>
<dbReference type="Proteomes" id="UP000660611">
    <property type="component" value="Unassembled WGS sequence"/>
</dbReference>
<organism evidence="1 2">
    <name type="scientific">Dactylosporangium siamense</name>
    <dbReference type="NCBI Taxonomy" id="685454"/>
    <lineage>
        <taxon>Bacteria</taxon>
        <taxon>Bacillati</taxon>
        <taxon>Actinomycetota</taxon>
        <taxon>Actinomycetes</taxon>
        <taxon>Micromonosporales</taxon>
        <taxon>Micromonosporaceae</taxon>
        <taxon>Dactylosporangium</taxon>
    </lineage>
</organism>
<evidence type="ECO:0000313" key="2">
    <source>
        <dbReference type="Proteomes" id="UP000660611"/>
    </source>
</evidence>
<sequence length="214" mass="22492">MPNRMTAEKGHTSYLLSVRDTRGICGGRRPRHFAARITVAGVAVVVLSVAPADESGPRSDVAESGYGHTCGGFVSVDTPLLRCIQLPDRADRRPLTAHQQAAGGLASRKLLGVVAYAGFCTTPADQSCSAPPPQMPLHRPTPADVAVVRDAIAHAGYANFVVRLAREHDISEHGSLIYAVSVDEICAFGVLHYMPGGPGAQMTSGPLPDGKCLD</sequence>
<accession>A0A919PUC5</accession>
<comment type="caution">
    <text evidence="1">The sequence shown here is derived from an EMBL/GenBank/DDBJ whole genome shotgun (WGS) entry which is preliminary data.</text>
</comment>
<dbReference type="AlphaFoldDB" id="A0A919PUC5"/>
<evidence type="ECO:0000313" key="1">
    <source>
        <dbReference type="EMBL" id="GIG49877.1"/>
    </source>
</evidence>